<dbReference type="GO" id="GO:0007623">
    <property type="term" value="P:circadian rhythm"/>
    <property type="evidence" value="ECO:0007669"/>
    <property type="project" value="UniProtKB-ARBA"/>
</dbReference>
<organism evidence="5 6">
    <name type="scientific">Henosepilachna vigintioctopunctata</name>
    <dbReference type="NCBI Taxonomy" id="420089"/>
    <lineage>
        <taxon>Eukaryota</taxon>
        <taxon>Metazoa</taxon>
        <taxon>Ecdysozoa</taxon>
        <taxon>Arthropoda</taxon>
        <taxon>Hexapoda</taxon>
        <taxon>Insecta</taxon>
        <taxon>Pterygota</taxon>
        <taxon>Neoptera</taxon>
        <taxon>Endopterygota</taxon>
        <taxon>Coleoptera</taxon>
        <taxon>Polyphaga</taxon>
        <taxon>Cucujiformia</taxon>
        <taxon>Coccinelloidea</taxon>
        <taxon>Coccinellidae</taxon>
        <taxon>Epilachninae</taxon>
        <taxon>Epilachnini</taxon>
        <taxon>Henosepilachna</taxon>
    </lineage>
</organism>
<keyword evidence="1 4" id="KW-0732">Signal</keyword>
<dbReference type="AlphaFoldDB" id="A0AAW1ULG0"/>
<reference evidence="5 6" key="1">
    <citation type="submission" date="2023-03" db="EMBL/GenBank/DDBJ databases">
        <title>Genome insight into feeding habits of ladybird beetles.</title>
        <authorList>
            <person name="Li H.-S."/>
            <person name="Huang Y.-H."/>
            <person name="Pang H."/>
        </authorList>
    </citation>
    <scope>NUCLEOTIDE SEQUENCE [LARGE SCALE GENOMIC DNA]</scope>
    <source>
        <strain evidence="5">SYSU_2023b</strain>
        <tissue evidence="5">Whole body</tissue>
    </source>
</reference>
<accession>A0AAW1ULG0</accession>
<dbReference type="PANTHER" id="PTHR11008">
    <property type="entry name" value="PROTEIN TAKEOUT-LIKE PROTEIN"/>
    <property type="match status" value="1"/>
</dbReference>
<evidence type="ECO:0000313" key="5">
    <source>
        <dbReference type="EMBL" id="KAK9883568.1"/>
    </source>
</evidence>
<keyword evidence="6" id="KW-1185">Reference proteome</keyword>
<dbReference type="SMART" id="SM00700">
    <property type="entry name" value="JHBP"/>
    <property type="match status" value="1"/>
</dbReference>
<dbReference type="EMBL" id="JARQZJ010000091">
    <property type="protein sequence ID" value="KAK9883568.1"/>
    <property type="molecule type" value="Genomic_DNA"/>
</dbReference>
<evidence type="ECO:0000256" key="2">
    <source>
        <dbReference type="ARBA" id="ARBA00023108"/>
    </source>
</evidence>
<dbReference type="FunFam" id="3.15.10.30:FF:000001">
    <property type="entry name" value="Takeout-like protein 1"/>
    <property type="match status" value="1"/>
</dbReference>
<evidence type="ECO:0000313" key="6">
    <source>
        <dbReference type="Proteomes" id="UP001431783"/>
    </source>
</evidence>
<feature type="signal peptide" evidence="4">
    <location>
        <begin position="1"/>
        <end position="18"/>
    </location>
</feature>
<comment type="caution">
    <text evidence="5">The sequence shown here is derived from an EMBL/GenBank/DDBJ whole genome shotgun (WGS) entry which is preliminary data.</text>
</comment>
<dbReference type="InterPro" id="IPR038606">
    <property type="entry name" value="To_sf"/>
</dbReference>
<sequence length="242" mass="27052">MIILRAILSFAIFNVIIGAKLPSSFIRCHRNDQVCLKKAIQDAIPKFAKGFRSMGVLGVDPLMIPKMVVPSGGAVVKMTQTYTDCELIGLSKITLDDLNFDLNARKISWVFHAPKLVFKGKYEISGQILVLPVKGNGTMEIILEGVKGGSINNFEVIKKDKEYFKLTNNTLSIDADKVIYNFQNLFDGNEELGKQINQVLNDNSRDVFNELKDSYNRAFGSFTDNIADMFLSQVPADEIFLD</sequence>
<gene>
    <name evidence="5" type="ORF">WA026_001745</name>
</gene>
<evidence type="ECO:0000256" key="4">
    <source>
        <dbReference type="SAM" id="SignalP"/>
    </source>
</evidence>
<proteinExistence type="inferred from homology"/>
<feature type="chain" id="PRO_5043452632" evidence="4">
    <location>
        <begin position="19"/>
        <end position="242"/>
    </location>
</feature>
<evidence type="ECO:0000256" key="3">
    <source>
        <dbReference type="ARBA" id="ARBA00060902"/>
    </source>
</evidence>
<protein>
    <submittedName>
        <fullName evidence="5">Uncharacterized protein</fullName>
    </submittedName>
</protein>
<dbReference type="Pfam" id="PF06585">
    <property type="entry name" value="JHBP"/>
    <property type="match status" value="1"/>
</dbReference>
<evidence type="ECO:0000256" key="1">
    <source>
        <dbReference type="ARBA" id="ARBA00022729"/>
    </source>
</evidence>
<dbReference type="PANTHER" id="PTHR11008:SF32">
    <property type="entry name" value="CIRCADIAN CLOCK-CONTROLLED PROTEIN DAYWAKE-RELATED"/>
    <property type="match status" value="1"/>
</dbReference>
<dbReference type="GO" id="GO:0005615">
    <property type="term" value="C:extracellular space"/>
    <property type="evidence" value="ECO:0007669"/>
    <property type="project" value="TreeGrafter"/>
</dbReference>
<name>A0AAW1ULG0_9CUCU</name>
<dbReference type="Proteomes" id="UP001431783">
    <property type="component" value="Unassembled WGS sequence"/>
</dbReference>
<comment type="similarity">
    <text evidence="3">Belongs to the TO family.</text>
</comment>
<dbReference type="Gene3D" id="3.15.10.30">
    <property type="entry name" value="Haemolymph juvenile hormone binding protein"/>
    <property type="match status" value="1"/>
</dbReference>
<dbReference type="InterPro" id="IPR010562">
    <property type="entry name" value="Haemolymph_juvenile_hormone-bd"/>
</dbReference>
<keyword evidence="2" id="KW-0090">Biological rhythms</keyword>